<dbReference type="AlphaFoldDB" id="A0A4S2KYB5"/>
<name>A0A4S2KYB5_9HYME</name>
<proteinExistence type="predicted"/>
<keyword evidence="1" id="KW-0472">Membrane</keyword>
<comment type="caution">
    <text evidence="2">The sequence shown here is derived from an EMBL/GenBank/DDBJ whole genome shotgun (WGS) entry which is preliminary data.</text>
</comment>
<accession>A0A4S2KYB5</accession>
<dbReference type="EMBL" id="QBLH01000476">
    <property type="protein sequence ID" value="TGZ55185.1"/>
    <property type="molecule type" value="Genomic_DNA"/>
</dbReference>
<feature type="transmembrane region" description="Helical" evidence="1">
    <location>
        <begin position="6"/>
        <end position="22"/>
    </location>
</feature>
<keyword evidence="1" id="KW-1133">Transmembrane helix</keyword>
<dbReference type="Proteomes" id="UP000310200">
    <property type="component" value="Unassembled WGS sequence"/>
</dbReference>
<keyword evidence="1" id="KW-0812">Transmembrane</keyword>
<evidence type="ECO:0000256" key="1">
    <source>
        <dbReference type="SAM" id="Phobius"/>
    </source>
</evidence>
<sequence>MTILKAGALISLLLIADIYCLANKRRNNRFLRNFDQPEKEENIENAIDSHGQMRFFDELGSCSEIVTMRKVSSK</sequence>
<gene>
    <name evidence="2" type="ORF">DBV15_05111</name>
</gene>
<evidence type="ECO:0000313" key="2">
    <source>
        <dbReference type="EMBL" id="TGZ55185.1"/>
    </source>
</evidence>
<protein>
    <submittedName>
        <fullName evidence="2">Serine proteinase stubble</fullName>
    </submittedName>
</protein>
<keyword evidence="3" id="KW-1185">Reference proteome</keyword>
<organism evidence="2 3">
    <name type="scientific">Temnothorax longispinosus</name>
    <dbReference type="NCBI Taxonomy" id="300112"/>
    <lineage>
        <taxon>Eukaryota</taxon>
        <taxon>Metazoa</taxon>
        <taxon>Ecdysozoa</taxon>
        <taxon>Arthropoda</taxon>
        <taxon>Hexapoda</taxon>
        <taxon>Insecta</taxon>
        <taxon>Pterygota</taxon>
        <taxon>Neoptera</taxon>
        <taxon>Endopterygota</taxon>
        <taxon>Hymenoptera</taxon>
        <taxon>Apocrita</taxon>
        <taxon>Aculeata</taxon>
        <taxon>Formicoidea</taxon>
        <taxon>Formicidae</taxon>
        <taxon>Myrmicinae</taxon>
        <taxon>Temnothorax</taxon>
    </lineage>
</organism>
<reference evidence="2 3" key="1">
    <citation type="journal article" date="2019" name="Philos. Trans. R. Soc. Lond., B, Biol. Sci.">
        <title>Ant behaviour and brain gene expression of defending hosts depend on the ecological success of the intruding social parasite.</title>
        <authorList>
            <person name="Kaur R."/>
            <person name="Stoldt M."/>
            <person name="Jongepier E."/>
            <person name="Feldmeyer B."/>
            <person name="Menzel F."/>
            <person name="Bornberg-Bauer E."/>
            <person name="Foitzik S."/>
        </authorList>
    </citation>
    <scope>NUCLEOTIDE SEQUENCE [LARGE SCALE GENOMIC DNA]</scope>
    <source>
        <tissue evidence="2">Whole body</tissue>
    </source>
</reference>
<evidence type="ECO:0000313" key="3">
    <source>
        <dbReference type="Proteomes" id="UP000310200"/>
    </source>
</evidence>
<dbReference type="STRING" id="300112.A0A4S2KYB5"/>